<evidence type="ECO:0000313" key="2">
    <source>
        <dbReference type="EMBL" id="SHN06669.1"/>
    </source>
</evidence>
<dbReference type="FunFam" id="3.40.50.720:FF:000084">
    <property type="entry name" value="Short-chain dehydrogenase reductase"/>
    <property type="match status" value="1"/>
</dbReference>
<comment type="similarity">
    <text evidence="1">Belongs to the short-chain dehydrogenases/reductases (SDR) family.</text>
</comment>
<dbReference type="Gene3D" id="3.40.50.720">
    <property type="entry name" value="NAD(P)-binding Rossmann-like Domain"/>
    <property type="match status" value="1"/>
</dbReference>
<dbReference type="InterPro" id="IPR036291">
    <property type="entry name" value="NAD(P)-bd_dom_sf"/>
</dbReference>
<gene>
    <name evidence="2" type="ORF">SAMN05444272_3931</name>
</gene>
<dbReference type="STRING" id="735517.SAMN05444272_3931"/>
<evidence type="ECO:0000256" key="1">
    <source>
        <dbReference type="ARBA" id="ARBA00006484"/>
    </source>
</evidence>
<sequence>MTVQYSEFAGRHVLVTGAAAGIGKAVALAFARQGAHVTAVDRAEVDLSTEPLKSGSISPITLDLVETGAIRTAFEQATEHRGPVTVLVNNAGVDRRISLEDQSPEVWREMMMLNLDHQAILSSLAAPGMTEAGGGAIVNMSSTAWMKLAGNLTAYHAAKSAIIGLTKGLARDLGAKNIRVNAIAPGRVVTERVNAKLTDAWIAETHQIQCLKDIITPEDIAQSVLWLSSSGARMITGQTLIVDGGVV</sequence>
<organism evidence="2 3">
    <name type="scientific">Roseibium suaedae</name>
    <dbReference type="NCBI Taxonomy" id="735517"/>
    <lineage>
        <taxon>Bacteria</taxon>
        <taxon>Pseudomonadati</taxon>
        <taxon>Pseudomonadota</taxon>
        <taxon>Alphaproteobacteria</taxon>
        <taxon>Hyphomicrobiales</taxon>
        <taxon>Stappiaceae</taxon>
        <taxon>Roseibium</taxon>
    </lineage>
</organism>
<dbReference type="PANTHER" id="PTHR42879:SF2">
    <property type="entry name" value="3-OXOACYL-[ACYL-CARRIER-PROTEIN] REDUCTASE FABG"/>
    <property type="match status" value="1"/>
</dbReference>
<dbReference type="EMBL" id="FRBW01000005">
    <property type="protein sequence ID" value="SHN06669.1"/>
    <property type="molecule type" value="Genomic_DNA"/>
</dbReference>
<evidence type="ECO:0000313" key="3">
    <source>
        <dbReference type="Proteomes" id="UP000186002"/>
    </source>
</evidence>
<dbReference type="PRINTS" id="PR00080">
    <property type="entry name" value="SDRFAMILY"/>
</dbReference>
<dbReference type="PANTHER" id="PTHR42879">
    <property type="entry name" value="3-OXOACYL-(ACYL-CARRIER-PROTEIN) REDUCTASE"/>
    <property type="match status" value="1"/>
</dbReference>
<dbReference type="OrthoDB" id="9789398at2"/>
<dbReference type="Pfam" id="PF13561">
    <property type="entry name" value="adh_short_C2"/>
    <property type="match status" value="1"/>
</dbReference>
<dbReference type="PRINTS" id="PR00081">
    <property type="entry name" value="GDHRDH"/>
</dbReference>
<dbReference type="InterPro" id="IPR050259">
    <property type="entry name" value="SDR"/>
</dbReference>
<dbReference type="Proteomes" id="UP000186002">
    <property type="component" value="Unassembled WGS sequence"/>
</dbReference>
<protein>
    <submittedName>
        <fullName evidence="2">NAD(P)-dependent dehydrogenase, short-chain alcohol dehydrogenase family</fullName>
    </submittedName>
</protein>
<dbReference type="CDD" id="cd05233">
    <property type="entry name" value="SDR_c"/>
    <property type="match status" value="1"/>
</dbReference>
<name>A0A1M7NRK9_9HYPH</name>
<dbReference type="InterPro" id="IPR002347">
    <property type="entry name" value="SDR_fam"/>
</dbReference>
<proteinExistence type="inferred from homology"/>
<dbReference type="AlphaFoldDB" id="A0A1M7NRK9"/>
<dbReference type="SUPFAM" id="SSF51735">
    <property type="entry name" value="NAD(P)-binding Rossmann-fold domains"/>
    <property type="match status" value="1"/>
</dbReference>
<keyword evidence="3" id="KW-1185">Reference proteome</keyword>
<reference evidence="2 3" key="1">
    <citation type="submission" date="2016-11" db="EMBL/GenBank/DDBJ databases">
        <authorList>
            <person name="Jaros S."/>
            <person name="Januszkiewicz K."/>
            <person name="Wedrychowicz H."/>
        </authorList>
    </citation>
    <scope>NUCLEOTIDE SEQUENCE [LARGE SCALE GENOMIC DNA]</scope>
    <source>
        <strain evidence="2 3">DSM 22153</strain>
    </source>
</reference>
<accession>A0A1M7NRK9</accession>